<dbReference type="PANTHER" id="PTHR28002">
    <property type="entry name" value="MIOREX COMPLEX COMPONENT 11"/>
    <property type="match status" value="1"/>
</dbReference>
<proteinExistence type="predicted"/>
<organism evidence="1 2">
    <name type="scientific">Viridothelium virens</name>
    <name type="common">Speckled blister lichen</name>
    <name type="synonym">Trypethelium virens</name>
    <dbReference type="NCBI Taxonomy" id="1048519"/>
    <lineage>
        <taxon>Eukaryota</taxon>
        <taxon>Fungi</taxon>
        <taxon>Dikarya</taxon>
        <taxon>Ascomycota</taxon>
        <taxon>Pezizomycotina</taxon>
        <taxon>Dothideomycetes</taxon>
        <taxon>Dothideomycetes incertae sedis</taxon>
        <taxon>Trypetheliales</taxon>
        <taxon>Trypetheliaceae</taxon>
        <taxon>Viridothelium</taxon>
    </lineage>
</organism>
<protein>
    <submittedName>
        <fullName evidence="1">Uncharacterized protein</fullName>
    </submittedName>
</protein>
<dbReference type="Pfam" id="PF10306">
    <property type="entry name" value="FLILHELTA"/>
    <property type="match status" value="1"/>
</dbReference>
<keyword evidence="2" id="KW-1185">Reference proteome</keyword>
<accession>A0A6A6H3X0</accession>
<dbReference type="GO" id="GO:0005739">
    <property type="term" value="C:mitochondrion"/>
    <property type="evidence" value="ECO:0007669"/>
    <property type="project" value="TreeGrafter"/>
</dbReference>
<dbReference type="PANTHER" id="PTHR28002:SF1">
    <property type="entry name" value="MIOREX COMPLEX COMPONENT 11"/>
    <property type="match status" value="1"/>
</dbReference>
<gene>
    <name evidence="1" type="ORF">EV356DRAFT_504786</name>
</gene>
<name>A0A6A6H3X0_VIRVR</name>
<dbReference type="OrthoDB" id="5580261at2759"/>
<dbReference type="AlphaFoldDB" id="A0A6A6H3X0"/>
<sequence>MLRKRGLPLPSFFPQRCLRPAFRHRFHASKASQTIKPEEPAVKVQSRLDKTINRLPKFLQRYLTPVRHAPLSHITSFLILHEITAIIPLFGLWASFHYTNWLPPYFAEGKWVHEGIERFGRYFRRKRWFGFGRDQLGSLEEEEAQAVTREIGKRELWWNRGQGGVKILVEVATAWAVTKALLPLRIIVSVWGTPWFARVMLQPISSRLGRLFRRKT</sequence>
<dbReference type="EMBL" id="ML991812">
    <property type="protein sequence ID" value="KAF2232794.1"/>
    <property type="molecule type" value="Genomic_DNA"/>
</dbReference>
<dbReference type="InterPro" id="IPR018811">
    <property type="entry name" value="MRX11"/>
</dbReference>
<dbReference type="Proteomes" id="UP000800092">
    <property type="component" value="Unassembled WGS sequence"/>
</dbReference>
<evidence type="ECO:0000313" key="1">
    <source>
        <dbReference type="EMBL" id="KAF2232794.1"/>
    </source>
</evidence>
<evidence type="ECO:0000313" key="2">
    <source>
        <dbReference type="Proteomes" id="UP000800092"/>
    </source>
</evidence>
<reference evidence="1" key="1">
    <citation type="journal article" date="2020" name="Stud. Mycol.">
        <title>101 Dothideomycetes genomes: a test case for predicting lifestyles and emergence of pathogens.</title>
        <authorList>
            <person name="Haridas S."/>
            <person name="Albert R."/>
            <person name="Binder M."/>
            <person name="Bloem J."/>
            <person name="Labutti K."/>
            <person name="Salamov A."/>
            <person name="Andreopoulos B."/>
            <person name="Baker S."/>
            <person name="Barry K."/>
            <person name="Bills G."/>
            <person name="Bluhm B."/>
            <person name="Cannon C."/>
            <person name="Castanera R."/>
            <person name="Culley D."/>
            <person name="Daum C."/>
            <person name="Ezra D."/>
            <person name="Gonzalez J."/>
            <person name="Henrissat B."/>
            <person name="Kuo A."/>
            <person name="Liang C."/>
            <person name="Lipzen A."/>
            <person name="Lutzoni F."/>
            <person name="Magnuson J."/>
            <person name="Mondo S."/>
            <person name="Nolan M."/>
            <person name="Ohm R."/>
            <person name="Pangilinan J."/>
            <person name="Park H.-J."/>
            <person name="Ramirez L."/>
            <person name="Alfaro M."/>
            <person name="Sun H."/>
            <person name="Tritt A."/>
            <person name="Yoshinaga Y."/>
            <person name="Zwiers L.-H."/>
            <person name="Turgeon B."/>
            <person name="Goodwin S."/>
            <person name="Spatafora J."/>
            <person name="Crous P."/>
            <person name="Grigoriev I."/>
        </authorList>
    </citation>
    <scope>NUCLEOTIDE SEQUENCE</scope>
    <source>
        <strain evidence="1">Tuck. ex Michener</strain>
    </source>
</reference>